<dbReference type="GO" id="GO:0008234">
    <property type="term" value="F:cysteine-type peptidase activity"/>
    <property type="evidence" value="ECO:0007669"/>
    <property type="project" value="InterPro"/>
</dbReference>
<dbReference type="NCBIfam" id="NF033707">
    <property type="entry name" value="T9SS_sortase"/>
    <property type="match status" value="1"/>
</dbReference>
<dbReference type="CDD" id="cd02258">
    <property type="entry name" value="Peptidase_C25_N"/>
    <property type="match status" value="1"/>
</dbReference>
<gene>
    <name evidence="4" type="primary">porU</name>
    <name evidence="4" type="ORF">FJ651_08700</name>
</gene>
<organism evidence="4 5">
    <name type="scientific">Paucihalobacter ruber</name>
    <dbReference type="NCBI Taxonomy" id="2567861"/>
    <lineage>
        <taxon>Bacteria</taxon>
        <taxon>Pseudomonadati</taxon>
        <taxon>Bacteroidota</taxon>
        <taxon>Flavobacteriia</taxon>
        <taxon>Flavobacteriales</taxon>
        <taxon>Flavobacteriaceae</taxon>
        <taxon>Paucihalobacter</taxon>
    </lineage>
</organism>
<reference evidence="4 5" key="1">
    <citation type="submission" date="2019-06" db="EMBL/GenBank/DDBJ databases">
        <title>Flavobacteriaceae Paucihalobacterium erythroidium CWB-1, complete genome.</title>
        <authorList>
            <person name="Wu S."/>
        </authorList>
    </citation>
    <scope>NUCLEOTIDE SEQUENCE [LARGE SCALE GENOMIC DNA]</scope>
    <source>
        <strain evidence="4 5">CWB-1</strain>
    </source>
</reference>
<feature type="signal peptide" evidence="2">
    <location>
        <begin position="1"/>
        <end position="18"/>
    </location>
</feature>
<dbReference type="Gene3D" id="3.40.50.10390">
    <property type="entry name" value="Gingipain r, domain 1"/>
    <property type="match status" value="1"/>
</dbReference>
<feature type="domain" description="Gingipain" evidence="3">
    <location>
        <begin position="544"/>
        <end position="915"/>
    </location>
</feature>
<evidence type="ECO:0000256" key="2">
    <source>
        <dbReference type="SAM" id="SignalP"/>
    </source>
</evidence>
<accession>A0A506PLN2</accession>
<dbReference type="Pfam" id="PF01364">
    <property type="entry name" value="Peptidase_C25"/>
    <property type="match status" value="1"/>
</dbReference>
<comment type="caution">
    <text evidence="4">The sequence shown here is derived from an EMBL/GenBank/DDBJ whole genome shotgun (WGS) entry which is preliminary data.</text>
</comment>
<dbReference type="RefSeq" id="WP_140990119.1">
    <property type="nucleotide sequence ID" value="NZ_VHIQ01000003.1"/>
</dbReference>
<dbReference type="Proteomes" id="UP000317332">
    <property type="component" value="Unassembled WGS sequence"/>
</dbReference>
<dbReference type="OrthoDB" id="9809780at2"/>
<evidence type="ECO:0000259" key="3">
    <source>
        <dbReference type="Pfam" id="PF01364"/>
    </source>
</evidence>
<dbReference type="InterPro" id="IPR029030">
    <property type="entry name" value="Caspase-like_dom_sf"/>
</dbReference>
<dbReference type="InterPro" id="IPR001769">
    <property type="entry name" value="Gingipain"/>
</dbReference>
<name>A0A506PLN2_9FLAO</name>
<protein>
    <submittedName>
        <fullName evidence="4">Type IX secretion system sortase PorU</fullName>
    </submittedName>
</protein>
<dbReference type="InterPro" id="IPR026444">
    <property type="entry name" value="Secre_tail"/>
</dbReference>
<keyword evidence="1 2" id="KW-0732">Signal</keyword>
<dbReference type="Gene3D" id="3.40.50.1460">
    <property type="match status" value="1"/>
</dbReference>
<proteinExistence type="predicted"/>
<dbReference type="Gene3D" id="2.60.40.4070">
    <property type="match status" value="1"/>
</dbReference>
<dbReference type="InterPro" id="IPR029031">
    <property type="entry name" value="Gingipain_N_sf"/>
</dbReference>
<evidence type="ECO:0000313" key="5">
    <source>
        <dbReference type="Proteomes" id="UP000317332"/>
    </source>
</evidence>
<evidence type="ECO:0000256" key="1">
    <source>
        <dbReference type="ARBA" id="ARBA00022729"/>
    </source>
</evidence>
<sequence length="1289" mass="144598">MKKILLSFALLYTLFGNAQQRQFDINWSEPKVLETELSRIELPSFDDNHFSYNDEKGLIYFAQWESGQIIDEDNVQVNNIVYENISEADLKQMPKNLIPDNPNLYLKNATDRNKNYIYLEISPIVRDNGVLKRIRSFTVTYNNLTQNRSLQSTLSFNRSNQLTNSVLRTGQWYRFYVTESGVYKLSRSFLNSLGVNTNNVNPRNIKIFGNGGRMLPLLNSEDYPIDLTENAIKIIGEEDGRFDNSDYIIFYAEGTKGYSNESDTHNNIYTDRSYYYVNVSSGEGKRIQSALQPESPANLTVNTFDDYQFHELDEFNLVKLGRRWYGDRFDIETERNFEFNFSNLVSSEPVNFSIKAAAVSVQTSSMAFSVNGELAANLNFSLIAPGSSILASGSSFTGIINPSSDNITVNVAYNNNGIPTATGYIDYIGIQATRALTYTGDQLFFTKNIVANIGGIVEYQLGNTQNISEVWDITDRFNVTSYQNTNNSASFSFKAQAGTSKNYLVFGNNNFLDPFRENSAQVANQDLKGSIFLNQQGQFQDVDYLIITPDAFSSQAQRLADINKNVYNLNVKVVRLSQIYLEFSSGNQDIAAIRNFIRYVYHNASSPENRVKYVCLFGDGSYDYKNRLPNNTNFVPSWYALESFSLTSSFVSDDFYGMMDPNEGTLAPNNRLDLAVGRILADSPQRARELVDKIAEYHSRDSFGGWRNNVIMISDDVDESWERILQGTTDEIGNSITAQNPFFNVVKIHADAFQQASSSAGDRYPEVNTVIKNAIEVGAILVNYFGHGGEDFLAKERIFDKNDAQSINNQCKYNCFVTITCEYTKFDDPGRPTAGEFTYWNKTGGAISLVTTTRQIFVSVGVSYNVVFSDYIFRKIDGEYPSIAEALRLTKIDPAVAGISQKRLVFYIGDPAMKLSIPKPEIRLTQINDVPVNENTTVLQALGYTKLSGQVYDELGNPLTNYNGTLSATVYDKPIQRQTLANDGVRLGNELIKLDFETLGQVLFRGQASVTNGTFDFDFIVPRDIQIPVGAGKVSFYAVDNAVTLDKTGYSFDINVGGINQNAAEDNIGPLINLFMNDENFVTGGITNESPTLLAKLQDDSGINTASGIGHDIIAILDGDVANPFILNNYYQANVDDFQRGTVSFPFRDLEPGPHTLTFRAWDVYNNSSTAELEFVVFDQNEVLRIENVLNYPNPFVNYTEFWFNHNSSEPLDVSVQIFTVSGKLVRTLNGQTSGGNKSTSSLSKDIVWDGRDDFGDKIGKGVYVYKLTVRSNTLNKEVEKFEKLVILQ</sequence>
<feature type="chain" id="PRO_5021186737" evidence="2">
    <location>
        <begin position="19"/>
        <end position="1289"/>
    </location>
</feature>
<keyword evidence="5" id="KW-1185">Reference proteome</keyword>
<dbReference type="NCBIfam" id="TIGR04183">
    <property type="entry name" value="Por_Secre_tail"/>
    <property type="match status" value="1"/>
</dbReference>
<dbReference type="EMBL" id="VHIQ01000003">
    <property type="protein sequence ID" value="TPV34225.1"/>
    <property type="molecule type" value="Genomic_DNA"/>
</dbReference>
<evidence type="ECO:0000313" key="4">
    <source>
        <dbReference type="EMBL" id="TPV34225.1"/>
    </source>
</evidence>
<dbReference type="GO" id="GO:0006508">
    <property type="term" value="P:proteolysis"/>
    <property type="evidence" value="ECO:0007669"/>
    <property type="project" value="InterPro"/>
</dbReference>
<dbReference type="SUPFAM" id="SSF52129">
    <property type="entry name" value="Caspase-like"/>
    <property type="match status" value="1"/>
</dbReference>